<evidence type="ECO:0000313" key="2">
    <source>
        <dbReference type="EMBL" id="KQH80688.1"/>
    </source>
</evidence>
<proteinExistence type="predicted"/>
<dbReference type="AlphaFoldDB" id="A0A0Q2UIW0"/>
<dbReference type="Proteomes" id="UP000051677">
    <property type="component" value="Unassembled WGS sequence"/>
</dbReference>
<gene>
    <name evidence="2" type="ORF">AO501_16335</name>
</gene>
<dbReference type="PANTHER" id="PTHR43384:SF14">
    <property type="entry name" value="ESX-1 SECRETION-ASSOCIATED PROTEIN ESPI"/>
    <property type="match status" value="1"/>
</dbReference>
<dbReference type="STRING" id="1778.A9W97_00450"/>
<dbReference type="GO" id="GO:0005829">
    <property type="term" value="C:cytosol"/>
    <property type="evidence" value="ECO:0007669"/>
    <property type="project" value="TreeGrafter"/>
</dbReference>
<dbReference type="GO" id="GO:0051782">
    <property type="term" value="P:negative regulation of cell division"/>
    <property type="evidence" value="ECO:0007669"/>
    <property type="project" value="TreeGrafter"/>
</dbReference>
<dbReference type="SUPFAM" id="SSF52540">
    <property type="entry name" value="P-loop containing nucleoside triphosphate hydrolases"/>
    <property type="match status" value="1"/>
</dbReference>
<sequence>MRRERVPGGTALDAIEPEVPDRGDWRKLVRRYVGVDLGLGREAARENALREEICTPVGGAFPIAVLNLKGGVGKTAVVEALGSTFASLRSDRVIAVDADAGDLADRHGRRNSLTMAELLSDPSVARYADVRAHTYMNSSGLEVLGPPDYANSHWSIGRQDFVKAYSILRSHYSLVLVDCPKTLKSGVMEAVLPESRALVVVTSTSIDAVQKTHITLEWLRHNGYGKLLESTVLAVNHVERTKLSALAAKELELLSARVAATVVLPFDRHVHRGTEIGLDRLSKESRRCYLEMAAAVARTFPKR</sequence>
<comment type="caution">
    <text evidence="2">The sequence shown here is derived from an EMBL/GenBank/DDBJ whole genome shotgun (WGS) entry which is preliminary data.</text>
</comment>
<dbReference type="Pfam" id="PF01656">
    <property type="entry name" value="CbiA"/>
    <property type="match status" value="1"/>
</dbReference>
<dbReference type="GO" id="GO:0005524">
    <property type="term" value="F:ATP binding"/>
    <property type="evidence" value="ECO:0007669"/>
    <property type="project" value="TreeGrafter"/>
</dbReference>
<evidence type="ECO:0000313" key="3">
    <source>
        <dbReference type="Proteomes" id="UP000051677"/>
    </source>
</evidence>
<organism evidence="2 3">
    <name type="scientific">Mycobacterium gordonae</name>
    <dbReference type="NCBI Taxonomy" id="1778"/>
    <lineage>
        <taxon>Bacteria</taxon>
        <taxon>Bacillati</taxon>
        <taxon>Actinomycetota</taxon>
        <taxon>Actinomycetes</taxon>
        <taxon>Mycobacteriales</taxon>
        <taxon>Mycobacteriaceae</taxon>
        <taxon>Mycobacterium</taxon>
    </lineage>
</organism>
<accession>A0A0Q2UIW0</accession>
<dbReference type="GO" id="GO:0016887">
    <property type="term" value="F:ATP hydrolysis activity"/>
    <property type="evidence" value="ECO:0007669"/>
    <property type="project" value="TreeGrafter"/>
</dbReference>
<dbReference type="InterPro" id="IPR027417">
    <property type="entry name" value="P-loop_NTPase"/>
</dbReference>
<name>A0A0Q2UIW0_MYCGO</name>
<feature type="domain" description="CobQ/CobB/MinD/ParA nucleotide binding" evidence="1">
    <location>
        <begin position="63"/>
        <end position="270"/>
    </location>
</feature>
<dbReference type="PANTHER" id="PTHR43384">
    <property type="entry name" value="SEPTUM SITE-DETERMINING PROTEIN MIND HOMOLOG, CHLOROPLASTIC-RELATED"/>
    <property type="match status" value="1"/>
</dbReference>
<dbReference type="InterPro" id="IPR002586">
    <property type="entry name" value="CobQ/CobB/MinD/ParA_Nub-bd_dom"/>
</dbReference>
<protein>
    <submittedName>
        <fullName evidence="2">Cobalamin biosynthesis protein CobB</fullName>
    </submittedName>
</protein>
<dbReference type="GO" id="GO:0009898">
    <property type="term" value="C:cytoplasmic side of plasma membrane"/>
    <property type="evidence" value="ECO:0007669"/>
    <property type="project" value="TreeGrafter"/>
</dbReference>
<dbReference type="Gene3D" id="3.40.50.300">
    <property type="entry name" value="P-loop containing nucleotide triphosphate hydrolases"/>
    <property type="match status" value="1"/>
</dbReference>
<dbReference type="EMBL" id="LKTM01000013">
    <property type="protein sequence ID" value="KQH80688.1"/>
    <property type="molecule type" value="Genomic_DNA"/>
</dbReference>
<dbReference type="InterPro" id="IPR050625">
    <property type="entry name" value="ParA/MinD_ATPase"/>
</dbReference>
<reference evidence="2 3" key="1">
    <citation type="submission" date="2015-10" db="EMBL/GenBank/DDBJ databases">
        <title>Mycobacterium gordonae draft genome assembly.</title>
        <authorList>
            <person name="Ustinova V."/>
            <person name="Smirnova T."/>
            <person name="Blagodatskikh K."/>
            <person name="Varlamov D."/>
            <person name="Larionova E."/>
            <person name="Chernousova L."/>
        </authorList>
    </citation>
    <scope>NUCLEOTIDE SEQUENCE [LARGE SCALE GENOMIC DNA]</scope>
    <source>
        <strain evidence="2 3">CTRI 14-8773</strain>
    </source>
</reference>
<evidence type="ECO:0000259" key="1">
    <source>
        <dbReference type="Pfam" id="PF01656"/>
    </source>
</evidence>